<sequence length="67" mass="7408">MATILYVSGYQKEFPELLSTGKQVDWVQNGMIAISAVQSNPTNAVIIEDNLPLMTPTRLIQELTSVQ</sequence>
<organism evidence="1">
    <name type="scientific">marine metagenome</name>
    <dbReference type="NCBI Taxonomy" id="408172"/>
    <lineage>
        <taxon>unclassified sequences</taxon>
        <taxon>metagenomes</taxon>
        <taxon>ecological metagenomes</taxon>
    </lineage>
</organism>
<gene>
    <name evidence="1" type="ORF">METZ01_LOCUS223139</name>
</gene>
<protein>
    <submittedName>
        <fullName evidence="1">Uncharacterized protein</fullName>
    </submittedName>
</protein>
<reference evidence="1" key="1">
    <citation type="submission" date="2018-05" db="EMBL/GenBank/DDBJ databases">
        <authorList>
            <person name="Lanie J.A."/>
            <person name="Ng W.-L."/>
            <person name="Kazmierczak K.M."/>
            <person name="Andrzejewski T.M."/>
            <person name="Davidsen T.M."/>
            <person name="Wayne K.J."/>
            <person name="Tettelin H."/>
            <person name="Glass J.I."/>
            <person name="Rusch D."/>
            <person name="Podicherti R."/>
            <person name="Tsui H.-C.T."/>
            <person name="Winkler M.E."/>
        </authorList>
    </citation>
    <scope>NUCLEOTIDE SEQUENCE</scope>
</reference>
<accession>A0A382G691</accession>
<feature type="non-terminal residue" evidence="1">
    <location>
        <position position="67"/>
    </location>
</feature>
<name>A0A382G691_9ZZZZ</name>
<dbReference type="EMBL" id="UINC01053587">
    <property type="protein sequence ID" value="SVB70285.1"/>
    <property type="molecule type" value="Genomic_DNA"/>
</dbReference>
<dbReference type="AlphaFoldDB" id="A0A382G691"/>
<evidence type="ECO:0000313" key="1">
    <source>
        <dbReference type="EMBL" id="SVB70285.1"/>
    </source>
</evidence>
<proteinExistence type="predicted"/>